<dbReference type="PRINTS" id="PR01438">
    <property type="entry name" value="UNVRSLSTRESS"/>
</dbReference>
<organism evidence="5 6">
    <name type="scientific">Amycolatopsis magusensis</name>
    <dbReference type="NCBI Taxonomy" id="882444"/>
    <lineage>
        <taxon>Bacteria</taxon>
        <taxon>Bacillati</taxon>
        <taxon>Actinomycetota</taxon>
        <taxon>Actinomycetes</taxon>
        <taxon>Pseudonocardiales</taxon>
        <taxon>Pseudonocardiaceae</taxon>
        <taxon>Amycolatopsis</taxon>
    </lineage>
</organism>
<gene>
    <name evidence="5" type="ORF">JOM49_005216</name>
</gene>
<keyword evidence="2" id="KW-0547">Nucleotide-binding</keyword>
<keyword evidence="3" id="KW-0067">ATP-binding</keyword>
<dbReference type="SUPFAM" id="SSF52402">
    <property type="entry name" value="Adenine nucleotide alpha hydrolases-like"/>
    <property type="match status" value="2"/>
</dbReference>
<proteinExistence type="inferred from homology"/>
<dbReference type="Proteomes" id="UP000741013">
    <property type="component" value="Unassembled WGS sequence"/>
</dbReference>
<feature type="domain" description="UspA" evidence="4">
    <location>
        <begin position="157"/>
        <end position="294"/>
    </location>
</feature>
<protein>
    <submittedName>
        <fullName evidence="5">Nucleotide-binding universal stress UspA family protein</fullName>
    </submittedName>
</protein>
<keyword evidence="6" id="KW-1185">Reference proteome</keyword>
<dbReference type="InterPro" id="IPR006016">
    <property type="entry name" value="UspA"/>
</dbReference>
<evidence type="ECO:0000256" key="1">
    <source>
        <dbReference type="ARBA" id="ARBA00008791"/>
    </source>
</evidence>
<dbReference type="InterPro" id="IPR006015">
    <property type="entry name" value="Universal_stress_UspA"/>
</dbReference>
<accession>A0ABS4PWA1</accession>
<feature type="domain" description="UspA" evidence="4">
    <location>
        <begin position="10"/>
        <end position="146"/>
    </location>
</feature>
<evidence type="ECO:0000259" key="4">
    <source>
        <dbReference type="Pfam" id="PF00582"/>
    </source>
</evidence>
<dbReference type="RefSeq" id="WP_245369472.1">
    <property type="nucleotide sequence ID" value="NZ_JAGGMS010000001.1"/>
</dbReference>
<reference evidence="5 6" key="1">
    <citation type="submission" date="2021-03" db="EMBL/GenBank/DDBJ databases">
        <title>Sequencing the genomes of 1000 actinobacteria strains.</title>
        <authorList>
            <person name="Klenk H.-P."/>
        </authorList>
    </citation>
    <scope>NUCLEOTIDE SEQUENCE [LARGE SCALE GENOMIC DNA]</scope>
    <source>
        <strain evidence="5 6">DSM 45510</strain>
    </source>
</reference>
<dbReference type="InterPro" id="IPR014729">
    <property type="entry name" value="Rossmann-like_a/b/a_fold"/>
</dbReference>
<dbReference type="PANTHER" id="PTHR46268">
    <property type="entry name" value="STRESS RESPONSE PROTEIN NHAX"/>
    <property type="match status" value="1"/>
</dbReference>
<comment type="similarity">
    <text evidence="1">Belongs to the universal stress protein A family.</text>
</comment>
<evidence type="ECO:0000256" key="3">
    <source>
        <dbReference type="ARBA" id="ARBA00022840"/>
    </source>
</evidence>
<dbReference type="Pfam" id="PF00582">
    <property type="entry name" value="Usp"/>
    <property type="match status" value="2"/>
</dbReference>
<dbReference type="Gene3D" id="3.40.50.620">
    <property type="entry name" value="HUPs"/>
    <property type="match status" value="2"/>
</dbReference>
<evidence type="ECO:0000313" key="6">
    <source>
        <dbReference type="Proteomes" id="UP000741013"/>
    </source>
</evidence>
<evidence type="ECO:0000313" key="5">
    <source>
        <dbReference type="EMBL" id="MBP2183690.1"/>
    </source>
</evidence>
<comment type="caution">
    <text evidence="5">The sequence shown here is derived from an EMBL/GenBank/DDBJ whole genome shotgun (WGS) entry which is preliminary data.</text>
</comment>
<dbReference type="EMBL" id="JAGGMS010000001">
    <property type="protein sequence ID" value="MBP2183690.1"/>
    <property type="molecule type" value="Genomic_DNA"/>
</dbReference>
<dbReference type="PANTHER" id="PTHR46268:SF27">
    <property type="entry name" value="UNIVERSAL STRESS PROTEIN RV2623"/>
    <property type="match status" value="1"/>
</dbReference>
<sequence>MSVSPTGNPPVLVAVDGSEPALAATRWAVEEAVRLHAPLMILSAYGLDDVSFAMRVYPPMEWLEAKKEAAEHMVRDAAAVAAEMAPGLPVHTRVSPLGSVSVLRELSCHVRMLVLGEPGGAVSGLIVGSTSIPVLAGADCPVVIVRGRDRGRPQEGPVVVGVDGSPNSEAAIAQGFAEASARNAPLVAVHTWHDGDTEVLFSQSRARFDWEPLHETEQRVLAERLAGWREQYPDVAVERVVLQDKPRHRLLEWSEKARLIVVGSRGRGGFTGLLLGSTSQALAHHADCTVMVVRHRAA</sequence>
<name>A0ABS4PWA1_9PSEU</name>
<evidence type="ECO:0000256" key="2">
    <source>
        <dbReference type="ARBA" id="ARBA00022741"/>
    </source>
</evidence>